<protein>
    <submittedName>
        <fullName evidence="3">Ankyrin repeat protein</fullName>
    </submittedName>
</protein>
<evidence type="ECO:0000313" key="3">
    <source>
        <dbReference type="EMBL" id="MFK4448344.1"/>
    </source>
</evidence>
<proteinExistence type="predicted"/>
<organism evidence="3 4">
    <name type="scientific">Caballeronia udeis</name>
    <dbReference type="NCBI Taxonomy" id="1232866"/>
    <lineage>
        <taxon>Bacteria</taxon>
        <taxon>Pseudomonadati</taxon>
        <taxon>Pseudomonadota</taxon>
        <taxon>Betaproteobacteria</taxon>
        <taxon>Burkholderiales</taxon>
        <taxon>Burkholderiaceae</taxon>
        <taxon>Caballeronia</taxon>
    </lineage>
</organism>
<dbReference type="Proteomes" id="UP001620514">
    <property type="component" value="Unassembled WGS sequence"/>
</dbReference>
<name>A0ABW8MX81_9BURK</name>
<reference evidence="3 4" key="2">
    <citation type="submission" date="2024-11" db="EMBL/GenBank/DDBJ databases">
        <title>Using genomics to understand microbial adaptation to soil warming.</title>
        <authorList>
            <person name="Deangelis K.M. PhD."/>
        </authorList>
    </citation>
    <scope>NUCLEOTIDE SEQUENCE [LARGE SCALE GENOMIC DNA]</scope>
    <source>
        <strain evidence="3 4">GAS97</strain>
    </source>
</reference>
<dbReference type="InterPro" id="IPR050745">
    <property type="entry name" value="Multifunctional_regulatory"/>
</dbReference>
<dbReference type="SUPFAM" id="SSF48403">
    <property type="entry name" value="Ankyrin repeat"/>
    <property type="match status" value="1"/>
</dbReference>
<evidence type="ECO:0000256" key="2">
    <source>
        <dbReference type="ARBA" id="ARBA00023043"/>
    </source>
</evidence>
<dbReference type="RefSeq" id="WP_404614555.1">
    <property type="nucleotide sequence ID" value="NZ_JBIYDN010000049.1"/>
</dbReference>
<dbReference type="Gene3D" id="1.25.40.20">
    <property type="entry name" value="Ankyrin repeat-containing domain"/>
    <property type="match status" value="1"/>
</dbReference>
<keyword evidence="2" id="KW-0040">ANK repeat</keyword>
<dbReference type="InterPro" id="IPR036770">
    <property type="entry name" value="Ankyrin_rpt-contain_sf"/>
</dbReference>
<dbReference type="PANTHER" id="PTHR24189:SF50">
    <property type="entry name" value="ANKYRIN REPEAT AND SOCS BOX PROTEIN 2"/>
    <property type="match status" value="1"/>
</dbReference>
<dbReference type="EMBL" id="JBIYDN010000049">
    <property type="protein sequence ID" value="MFK4448344.1"/>
    <property type="molecule type" value="Genomic_DNA"/>
</dbReference>
<reference evidence="3 4" key="1">
    <citation type="submission" date="2024-10" db="EMBL/GenBank/DDBJ databases">
        <authorList>
            <person name="Deangelis K."/>
            <person name="Huntemann M."/>
            <person name="Clum A."/>
            <person name="Wang J."/>
            <person name="Palaniappan K."/>
            <person name="Ritter S."/>
            <person name="Chen I.-M."/>
            <person name="Stamatis D."/>
            <person name="Reddy T."/>
            <person name="O'Malley R."/>
            <person name="Daum C."/>
            <person name="Ng V."/>
            <person name="Ivanova N."/>
            <person name="Kyrpides N."/>
            <person name="Woyke T."/>
        </authorList>
    </citation>
    <scope>NUCLEOTIDE SEQUENCE [LARGE SCALE GENOMIC DNA]</scope>
    <source>
        <strain evidence="3 4">GAS97</strain>
    </source>
</reference>
<sequence>MNQADADLIAAVKILDRQKAEDAINGGANVNVVDSKGTTPLHWLCHFVPGHYRIEAVRLGPVVSDSDVLGILDLLLKKGANVNAGRTGTAVTPLHLLVLDAVPFACIEPLVTRLLAAGADINAKTNKGHTPLTVAKVAQEKAGNIDSLTTVASLQKLGAVSSEP</sequence>
<evidence type="ECO:0000256" key="1">
    <source>
        <dbReference type="ARBA" id="ARBA00022737"/>
    </source>
</evidence>
<gene>
    <name evidence="3" type="ORF">ABH943_008388</name>
</gene>
<accession>A0ABW8MX81</accession>
<comment type="caution">
    <text evidence="3">The sequence shown here is derived from an EMBL/GenBank/DDBJ whole genome shotgun (WGS) entry which is preliminary data.</text>
</comment>
<evidence type="ECO:0000313" key="4">
    <source>
        <dbReference type="Proteomes" id="UP001620514"/>
    </source>
</evidence>
<dbReference type="PANTHER" id="PTHR24189">
    <property type="entry name" value="MYOTROPHIN"/>
    <property type="match status" value="1"/>
</dbReference>
<keyword evidence="1" id="KW-0677">Repeat</keyword>
<keyword evidence="4" id="KW-1185">Reference proteome</keyword>